<dbReference type="InterPro" id="IPR022907">
    <property type="entry name" value="VapC_family"/>
</dbReference>
<dbReference type="InterPro" id="IPR029060">
    <property type="entry name" value="PIN-like_dom_sf"/>
</dbReference>
<keyword evidence="11" id="KW-1185">Reference proteome</keyword>
<dbReference type="Pfam" id="PF01850">
    <property type="entry name" value="PIN"/>
    <property type="match status" value="1"/>
</dbReference>
<dbReference type="RefSeq" id="WP_342629202.1">
    <property type="nucleotide sequence ID" value="NZ_CP152276.1"/>
</dbReference>
<evidence type="ECO:0000256" key="4">
    <source>
        <dbReference type="ARBA" id="ARBA00022723"/>
    </source>
</evidence>
<protein>
    <recommendedName>
        <fullName evidence="8">Ribonuclease VapC</fullName>
        <shortName evidence="8">RNase VapC</shortName>
        <ecNumber evidence="8">3.1.-.-</ecNumber>
    </recommendedName>
    <alternativeName>
        <fullName evidence="8">Toxin VapC</fullName>
    </alternativeName>
</protein>
<keyword evidence="8" id="KW-0800">Toxin</keyword>
<dbReference type="PANTHER" id="PTHR33653:SF1">
    <property type="entry name" value="RIBONUCLEASE VAPC2"/>
    <property type="match status" value="1"/>
</dbReference>
<dbReference type="Proteomes" id="UP001449795">
    <property type="component" value="Chromosome"/>
</dbReference>
<dbReference type="SUPFAM" id="SSF88723">
    <property type="entry name" value="PIN domain-like"/>
    <property type="match status" value="1"/>
</dbReference>
<keyword evidence="3 8" id="KW-0540">Nuclease</keyword>
<dbReference type="EMBL" id="CP152276">
    <property type="protein sequence ID" value="XAE43845.1"/>
    <property type="molecule type" value="Genomic_DNA"/>
</dbReference>
<dbReference type="PANTHER" id="PTHR33653">
    <property type="entry name" value="RIBONUCLEASE VAPC2"/>
    <property type="match status" value="1"/>
</dbReference>
<keyword evidence="2 8" id="KW-1277">Toxin-antitoxin system</keyword>
<evidence type="ECO:0000259" key="9">
    <source>
        <dbReference type="Pfam" id="PF01850"/>
    </source>
</evidence>
<feature type="binding site" evidence="8">
    <location>
        <position position="104"/>
    </location>
    <ligand>
        <name>Mg(2+)</name>
        <dbReference type="ChEBI" id="CHEBI:18420"/>
    </ligand>
</feature>
<gene>
    <name evidence="8" type="primary">vapC</name>
    <name evidence="10" type="ORF">AAC691_05270</name>
</gene>
<name>A0ABZ3D834_9PROT</name>
<evidence type="ECO:0000256" key="2">
    <source>
        <dbReference type="ARBA" id="ARBA00022649"/>
    </source>
</evidence>
<evidence type="ECO:0000256" key="8">
    <source>
        <dbReference type="HAMAP-Rule" id="MF_00265"/>
    </source>
</evidence>
<keyword evidence="4 8" id="KW-0479">Metal-binding</keyword>
<reference evidence="10 11" key="1">
    <citation type="submission" date="2024-04" db="EMBL/GenBank/DDBJ databases">
        <title>Complete genome sequence of Nguyenibacter vanlangesis HBCM-1154, a strain capable of nitrogen fixation, IAA production, and phosphorus solubilization isolated from sugarcane soil.</title>
        <authorList>
            <person name="MY HANH P."/>
        </authorList>
    </citation>
    <scope>NUCLEOTIDE SEQUENCE [LARGE SCALE GENOMIC DNA]</scope>
    <source>
        <strain evidence="10 11">HBCM 1154</strain>
    </source>
</reference>
<evidence type="ECO:0000256" key="5">
    <source>
        <dbReference type="ARBA" id="ARBA00022801"/>
    </source>
</evidence>
<feature type="binding site" evidence="8">
    <location>
        <position position="5"/>
    </location>
    <ligand>
        <name>Mg(2+)</name>
        <dbReference type="ChEBI" id="CHEBI:18420"/>
    </ligand>
</feature>
<dbReference type="Gene3D" id="3.40.50.1010">
    <property type="entry name" value="5'-nuclease"/>
    <property type="match status" value="1"/>
</dbReference>
<accession>A0ABZ3D834</accession>
<dbReference type="InterPro" id="IPR002716">
    <property type="entry name" value="PIN_dom"/>
</dbReference>
<dbReference type="InterPro" id="IPR050556">
    <property type="entry name" value="Type_II_TA_system_RNase"/>
</dbReference>
<sequence>MIVLDTNVISELMKPEPDKRVLGWVSSLPMSGLFITTVTQAEILYGLALLPHGRRRDGLIGAARAMFDEDFSGRILPFDGDAAHAYADIASERRRAGEPISQFDAQIAAVTRSRGAALATRNIRDFIECGITLVNPWNEG</sequence>
<comment type="cofactor">
    <cofactor evidence="1 8">
        <name>Mg(2+)</name>
        <dbReference type="ChEBI" id="CHEBI:18420"/>
    </cofactor>
</comment>
<organism evidence="10 11">
    <name type="scientific">Nguyenibacter vanlangensis</name>
    <dbReference type="NCBI Taxonomy" id="1216886"/>
    <lineage>
        <taxon>Bacteria</taxon>
        <taxon>Pseudomonadati</taxon>
        <taxon>Pseudomonadota</taxon>
        <taxon>Alphaproteobacteria</taxon>
        <taxon>Acetobacterales</taxon>
        <taxon>Acetobacteraceae</taxon>
        <taxon>Nguyenibacter</taxon>
    </lineage>
</organism>
<dbReference type="CDD" id="cd18731">
    <property type="entry name" value="PIN_NgFitB-like"/>
    <property type="match status" value="1"/>
</dbReference>
<proteinExistence type="inferred from homology"/>
<comment type="function">
    <text evidence="8">Toxic component of a toxin-antitoxin (TA) system. An RNase.</text>
</comment>
<dbReference type="EC" id="3.1.-.-" evidence="8"/>
<evidence type="ECO:0000256" key="6">
    <source>
        <dbReference type="ARBA" id="ARBA00022842"/>
    </source>
</evidence>
<evidence type="ECO:0000256" key="7">
    <source>
        <dbReference type="ARBA" id="ARBA00038093"/>
    </source>
</evidence>
<evidence type="ECO:0000256" key="3">
    <source>
        <dbReference type="ARBA" id="ARBA00022722"/>
    </source>
</evidence>
<evidence type="ECO:0000313" key="10">
    <source>
        <dbReference type="EMBL" id="XAE43845.1"/>
    </source>
</evidence>
<comment type="similarity">
    <text evidence="7 8">Belongs to the PINc/VapC protein family.</text>
</comment>
<feature type="domain" description="PIN" evidence="9">
    <location>
        <begin position="2"/>
        <end position="124"/>
    </location>
</feature>
<evidence type="ECO:0000313" key="11">
    <source>
        <dbReference type="Proteomes" id="UP001449795"/>
    </source>
</evidence>
<evidence type="ECO:0000256" key="1">
    <source>
        <dbReference type="ARBA" id="ARBA00001946"/>
    </source>
</evidence>
<keyword evidence="6 8" id="KW-0460">Magnesium</keyword>
<keyword evidence="5 8" id="KW-0378">Hydrolase</keyword>
<dbReference type="HAMAP" id="MF_00265">
    <property type="entry name" value="VapC_Nob1"/>
    <property type="match status" value="1"/>
</dbReference>